<gene>
    <name evidence="1" type="ORF">EAH69_09385</name>
</gene>
<accession>A0A3L9M9T9</accession>
<dbReference type="AlphaFoldDB" id="A0A3L9M9T9"/>
<sequence length="87" mass="10244">MTLTQEQLDQATTKIESHLKDIGILNQFSLKNIVESQENELIRIFVYEIANPTFSTLIHIQYDFSREDNQQNSSPSFSWMDYKKITE</sequence>
<protein>
    <submittedName>
        <fullName evidence="1">Uncharacterized protein</fullName>
    </submittedName>
</protein>
<comment type="caution">
    <text evidence="1">The sequence shown here is derived from an EMBL/GenBank/DDBJ whole genome shotgun (WGS) entry which is preliminary data.</text>
</comment>
<dbReference type="OrthoDB" id="1446055at2"/>
<reference evidence="1 2" key="1">
    <citation type="submission" date="2018-10" db="EMBL/GenBank/DDBJ databases">
        <authorList>
            <person name="Chen X."/>
        </authorList>
    </citation>
    <scope>NUCLEOTIDE SEQUENCE [LARGE SCALE GENOMIC DNA]</scope>
    <source>
        <strain evidence="1 2">YIM 102668</strain>
    </source>
</reference>
<evidence type="ECO:0000313" key="2">
    <source>
        <dbReference type="Proteomes" id="UP000275348"/>
    </source>
</evidence>
<proteinExistence type="predicted"/>
<dbReference type="Proteomes" id="UP000275348">
    <property type="component" value="Unassembled WGS sequence"/>
</dbReference>
<keyword evidence="2" id="KW-1185">Reference proteome</keyword>
<organism evidence="1 2">
    <name type="scientific">Faecalibacter macacae</name>
    <dbReference type="NCBI Taxonomy" id="1859289"/>
    <lineage>
        <taxon>Bacteria</taxon>
        <taxon>Pseudomonadati</taxon>
        <taxon>Bacteroidota</taxon>
        <taxon>Flavobacteriia</taxon>
        <taxon>Flavobacteriales</taxon>
        <taxon>Weeksellaceae</taxon>
        <taxon>Faecalibacter</taxon>
    </lineage>
</organism>
<dbReference type="EMBL" id="RDOJ01000012">
    <property type="protein sequence ID" value="RLZ08726.1"/>
    <property type="molecule type" value="Genomic_DNA"/>
</dbReference>
<evidence type="ECO:0000313" key="1">
    <source>
        <dbReference type="EMBL" id="RLZ08726.1"/>
    </source>
</evidence>
<name>A0A3L9M9T9_9FLAO</name>
<dbReference type="RefSeq" id="WP_121934945.1">
    <property type="nucleotide sequence ID" value="NZ_RDOJ01000012.1"/>
</dbReference>